<reference evidence="11" key="1">
    <citation type="submission" date="2023-10" db="EMBL/GenBank/DDBJ databases">
        <title>Genome assemblies of two species of porcelain crab, Petrolisthes cinctipes and Petrolisthes manimaculis (Anomura: Porcellanidae).</title>
        <authorList>
            <person name="Angst P."/>
        </authorList>
    </citation>
    <scope>NUCLEOTIDE SEQUENCE</scope>
    <source>
        <strain evidence="11">PB745_01</strain>
        <tissue evidence="11">Gill</tissue>
    </source>
</reference>
<dbReference type="InterPro" id="IPR001096">
    <property type="entry name" value="Peptidase_C13"/>
</dbReference>
<dbReference type="Proteomes" id="UP001286313">
    <property type="component" value="Unassembled WGS sequence"/>
</dbReference>
<evidence type="ECO:0000313" key="12">
    <source>
        <dbReference type="Proteomes" id="UP001286313"/>
    </source>
</evidence>
<feature type="chain" id="PRO_5042208875" description="legumain" evidence="9">
    <location>
        <begin position="19"/>
        <end position="443"/>
    </location>
</feature>
<keyword evidence="5 9" id="KW-0732">Signal</keyword>
<dbReference type="GO" id="GO:0006624">
    <property type="term" value="P:vacuolar protein processing"/>
    <property type="evidence" value="ECO:0007669"/>
    <property type="project" value="TreeGrafter"/>
</dbReference>
<keyword evidence="7" id="KW-0788">Thiol protease</keyword>
<evidence type="ECO:0000256" key="5">
    <source>
        <dbReference type="ARBA" id="ARBA00022729"/>
    </source>
</evidence>
<accession>A0AAE1KLC0</accession>
<dbReference type="PANTHER" id="PTHR12000">
    <property type="entry name" value="HEMOGLOBINASE FAMILY MEMBER"/>
    <property type="match status" value="1"/>
</dbReference>
<evidence type="ECO:0000256" key="2">
    <source>
        <dbReference type="ARBA" id="ARBA00009941"/>
    </source>
</evidence>
<dbReference type="EMBL" id="JAWQEG010001954">
    <property type="protein sequence ID" value="KAK3875527.1"/>
    <property type="molecule type" value="Genomic_DNA"/>
</dbReference>
<evidence type="ECO:0000313" key="11">
    <source>
        <dbReference type="EMBL" id="KAK3875527.1"/>
    </source>
</evidence>
<evidence type="ECO:0000256" key="9">
    <source>
        <dbReference type="SAM" id="SignalP"/>
    </source>
</evidence>
<evidence type="ECO:0000259" key="10">
    <source>
        <dbReference type="Pfam" id="PF20985"/>
    </source>
</evidence>
<evidence type="ECO:0000256" key="4">
    <source>
        <dbReference type="ARBA" id="ARBA00022670"/>
    </source>
</evidence>
<feature type="signal peptide" evidence="9">
    <location>
        <begin position="1"/>
        <end position="18"/>
    </location>
</feature>
<feature type="domain" description="Legumain prodomain" evidence="10">
    <location>
        <begin position="345"/>
        <end position="434"/>
    </location>
</feature>
<dbReference type="PANTHER" id="PTHR12000:SF42">
    <property type="entry name" value="LEGUMAIN"/>
    <property type="match status" value="1"/>
</dbReference>
<keyword evidence="4" id="KW-0645">Protease</keyword>
<feature type="active site" evidence="8">
    <location>
        <position position="150"/>
    </location>
</feature>
<dbReference type="Pfam" id="PF01650">
    <property type="entry name" value="Peptidase_C13"/>
    <property type="match status" value="1"/>
</dbReference>
<dbReference type="InterPro" id="IPR046427">
    <property type="entry name" value="Legumain_prodom_sf"/>
</dbReference>
<evidence type="ECO:0000256" key="3">
    <source>
        <dbReference type="ARBA" id="ARBA00012628"/>
    </source>
</evidence>
<dbReference type="EC" id="3.4.22.34" evidence="3"/>
<keyword evidence="12" id="KW-1185">Reference proteome</keyword>
<dbReference type="GO" id="GO:0005773">
    <property type="term" value="C:vacuole"/>
    <property type="evidence" value="ECO:0007669"/>
    <property type="project" value="GOC"/>
</dbReference>
<sequence>MRVLVALMVVVVSVGVQALVMPASTDDSGDLWAVLVAGSKTYMNYRHQADVCHAYQILHSHGVPDDHIIVMMFDDIANSPENPTPGKIINRPDGPDVYQGVPKDYTGTDVTPENFLKVLAGDTEGLKGVGSGKVLGSGPNDRVFINLVDHGAPGIFGFPTTFLYENDFTNAILGMSRNKQFKEMTIYLEACESGSMFKNLPDDINVYALSAANSTQSSYACYFDSARRTFLGDVFSIKWMEDTDREDVTKESLLKQYSIVAKETTTSQVLQFGQLSIDTQRVGQFVGDDQTTLDTFGPFNPLNDPCLNSSMASPDVPLATLQMNHNNAVADLGADFWQTQVDMLQESRGFVKDKMREIVAAVTGDSSLTNQMMTNNHHQIHKNKCYQAATNSFHDICFDLSENTYAMRVLYAIVNLCEHGYTADEFTTAARAVCDFDPITGII</sequence>
<dbReference type="InterPro" id="IPR048501">
    <property type="entry name" value="Legum_prodom"/>
</dbReference>
<dbReference type="PIRSF" id="PIRSF019663">
    <property type="entry name" value="Legumain"/>
    <property type="match status" value="1"/>
</dbReference>
<feature type="active site" description="Nucleophile" evidence="8">
    <location>
        <position position="191"/>
    </location>
</feature>
<comment type="caution">
    <text evidence="11">The sequence shown here is derived from an EMBL/GenBank/DDBJ whole genome shotgun (WGS) entry which is preliminary data.</text>
</comment>
<comment type="similarity">
    <text evidence="2">Belongs to the peptidase C13 family.</text>
</comment>
<dbReference type="PRINTS" id="PR00776">
    <property type="entry name" value="HEMOGLOBNASE"/>
</dbReference>
<evidence type="ECO:0000256" key="1">
    <source>
        <dbReference type="ARBA" id="ARBA00000810"/>
    </source>
</evidence>
<gene>
    <name evidence="11" type="ORF">Pcinc_019606</name>
</gene>
<evidence type="ECO:0000256" key="7">
    <source>
        <dbReference type="ARBA" id="ARBA00022807"/>
    </source>
</evidence>
<organism evidence="11 12">
    <name type="scientific">Petrolisthes cinctipes</name>
    <name type="common">Flat porcelain crab</name>
    <dbReference type="NCBI Taxonomy" id="88211"/>
    <lineage>
        <taxon>Eukaryota</taxon>
        <taxon>Metazoa</taxon>
        <taxon>Ecdysozoa</taxon>
        <taxon>Arthropoda</taxon>
        <taxon>Crustacea</taxon>
        <taxon>Multicrustacea</taxon>
        <taxon>Malacostraca</taxon>
        <taxon>Eumalacostraca</taxon>
        <taxon>Eucarida</taxon>
        <taxon>Decapoda</taxon>
        <taxon>Pleocyemata</taxon>
        <taxon>Anomura</taxon>
        <taxon>Galatheoidea</taxon>
        <taxon>Porcellanidae</taxon>
        <taxon>Petrolisthes</taxon>
    </lineage>
</organism>
<protein>
    <recommendedName>
        <fullName evidence="3">legumain</fullName>
        <ecNumber evidence="3">3.4.22.34</ecNumber>
    </recommendedName>
</protein>
<evidence type="ECO:0000256" key="6">
    <source>
        <dbReference type="ARBA" id="ARBA00022801"/>
    </source>
</evidence>
<dbReference type="Gene3D" id="1.10.132.130">
    <property type="match status" value="1"/>
</dbReference>
<comment type="catalytic activity">
    <reaction evidence="1">
        <text>Hydrolysis of proteins and small molecule substrates at -Asn-|-Xaa- bonds.</text>
        <dbReference type="EC" id="3.4.22.34"/>
    </reaction>
</comment>
<dbReference type="GO" id="GO:0004197">
    <property type="term" value="F:cysteine-type endopeptidase activity"/>
    <property type="evidence" value="ECO:0007669"/>
    <property type="project" value="UniProtKB-EC"/>
</dbReference>
<dbReference type="Pfam" id="PF20985">
    <property type="entry name" value="Legum_prodom"/>
    <property type="match status" value="1"/>
</dbReference>
<keyword evidence="6" id="KW-0378">Hydrolase</keyword>
<dbReference type="CDD" id="cd21115">
    <property type="entry name" value="legumain_C"/>
    <property type="match status" value="1"/>
</dbReference>
<dbReference type="Gene3D" id="3.40.50.1460">
    <property type="match status" value="1"/>
</dbReference>
<name>A0AAE1KLC0_PETCI</name>
<dbReference type="AlphaFoldDB" id="A0AAE1KLC0"/>
<evidence type="ECO:0000256" key="8">
    <source>
        <dbReference type="PIRSR" id="PIRSR019663-1"/>
    </source>
</evidence>
<dbReference type="FunFam" id="3.40.50.1460:FF:000006">
    <property type="entry name" value="Legumain"/>
    <property type="match status" value="1"/>
</dbReference>
<dbReference type="GO" id="GO:0051603">
    <property type="term" value="P:proteolysis involved in protein catabolic process"/>
    <property type="evidence" value="ECO:0007669"/>
    <property type="project" value="TreeGrafter"/>
</dbReference>
<proteinExistence type="inferred from homology"/>